<evidence type="ECO:0000256" key="1">
    <source>
        <dbReference type="SAM" id="Phobius"/>
    </source>
</evidence>
<feature type="transmembrane region" description="Helical" evidence="1">
    <location>
        <begin position="164"/>
        <end position="182"/>
    </location>
</feature>
<proteinExistence type="predicted"/>
<keyword evidence="1" id="KW-0472">Membrane</keyword>
<accession>W9NTL0</accession>
<reference evidence="2" key="1">
    <citation type="submission" date="2011-10" db="EMBL/GenBank/DDBJ databases">
        <title>The Genome Sequence of Fusarium oxysporum HDV247.</title>
        <authorList>
            <consortium name="The Broad Institute Genome Sequencing Platform"/>
            <person name="Ma L.-J."/>
            <person name="Gale L.R."/>
            <person name="Schwartz D.C."/>
            <person name="Zhou S."/>
            <person name="Corby-Kistler H."/>
            <person name="Young S.K."/>
            <person name="Zeng Q."/>
            <person name="Gargeya S."/>
            <person name="Fitzgerald M."/>
            <person name="Haas B."/>
            <person name="Abouelleil A."/>
            <person name="Alvarado L."/>
            <person name="Arachchi H.M."/>
            <person name="Berlin A."/>
            <person name="Brown A."/>
            <person name="Chapman S.B."/>
            <person name="Chen Z."/>
            <person name="Dunbar C."/>
            <person name="Freedman E."/>
            <person name="Gearin G."/>
            <person name="Goldberg J."/>
            <person name="Griggs A."/>
            <person name="Gujja S."/>
            <person name="Heiman D."/>
            <person name="Howarth C."/>
            <person name="Larson L."/>
            <person name="Lui A."/>
            <person name="MacDonald P.J.P."/>
            <person name="Montmayeur A."/>
            <person name="Murphy C."/>
            <person name="Neiman D."/>
            <person name="Pearson M."/>
            <person name="Priest M."/>
            <person name="Roberts A."/>
            <person name="Saif S."/>
            <person name="Shea T."/>
            <person name="Shenoy N."/>
            <person name="Sisk P."/>
            <person name="Stolte C."/>
            <person name="Sykes S."/>
            <person name="Wortman J."/>
            <person name="Nusbaum C."/>
            <person name="Birren B."/>
        </authorList>
    </citation>
    <scope>NUCLEOTIDE SEQUENCE [LARGE SCALE GENOMIC DNA]</scope>
    <source>
        <strain evidence="2">HDV247</strain>
    </source>
</reference>
<name>W9NTL0_FUSOX</name>
<gene>
    <name evidence="2" type="ORF">FOVG_13211</name>
</gene>
<keyword evidence="1" id="KW-1133">Transmembrane helix</keyword>
<organism evidence="2">
    <name type="scientific">Fusarium oxysporum f. sp. pisi HDV247</name>
    <dbReference type="NCBI Taxonomy" id="1080344"/>
    <lineage>
        <taxon>Eukaryota</taxon>
        <taxon>Fungi</taxon>
        <taxon>Dikarya</taxon>
        <taxon>Ascomycota</taxon>
        <taxon>Pezizomycotina</taxon>
        <taxon>Sordariomycetes</taxon>
        <taxon>Hypocreomycetidae</taxon>
        <taxon>Hypocreales</taxon>
        <taxon>Nectriaceae</taxon>
        <taxon>Fusarium</taxon>
        <taxon>Fusarium oxysporum species complex</taxon>
    </lineage>
</organism>
<dbReference type="Proteomes" id="UP000030751">
    <property type="component" value="Unassembled WGS sequence"/>
</dbReference>
<dbReference type="HOGENOM" id="CLU_1447733_0_0_1"/>
<protein>
    <submittedName>
        <fullName evidence="2">Uncharacterized protein</fullName>
    </submittedName>
</protein>
<dbReference type="EMBL" id="JH650977">
    <property type="protein sequence ID" value="EXA36103.1"/>
    <property type="molecule type" value="Genomic_DNA"/>
</dbReference>
<dbReference type="AlphaFoldDB" id="W9NTL0"/>
<evidence type="ECO:0000313" key="2">
    <source>
        <dbReference type="EMBL" id="EXA36103.1"/>
    </source>
</evidence>
<sequence>MSYLTYRPKKSNARTPCHDLNIGRNHYSPSYTHQLSSSQFIKCRQNPIANFFALSSSKGSYSSSSGVGHIIAKISPPSSAIIASSSLPTRPISAMISLSDQLLHMRTRINPCSAGPVVMHIHLSSMSCGRWPFMRFIIFGPDKRMRHSALEGVSMDLTLMREPVNLFSVVMVKIFGGWIFGFETCNN</sequence>
<keyword evidence="1" id="KW-0812">Transmembrane</keyword>
<reference evidence="2" key="2">
    <citation type="submission" date="2012-05" db="EMBL/GenBank/DDBJ databases">
        <title>Annotation of the Genome Sequence of Fusarium oxysporum HDV247.</title>
        <authorList>
            <consortium name="The Broad Institute Genomics Platform"/>
            <person name="Ma L.-J."/>
            <person name="Corby-Kistler H."/>
            <person name="Broz K."/>
            <person name="Gale L.R."/>
            <person name="Jonkers W."/>
            <person name="O'Donnell K."/>
            <person name="Ploetz R."/>
            <person name="Steinberg C."/>
            <person name="Schwartz D.C."/>
            <person name="VanEtten H."/>
            <person name="Zhou S."/>
            <person name="Young S.K."/>
            <person name="Zeng Q."/>
            <person name="Gargeya S."/>
            <person name="Fitzgerald M."/>
            <person name="Abouelleil A."/>
            <person name="Alvarado L."/>
            <person name="Chapman S.B."/>
            <person name="Gainer-Dewar J."/>
            <person name="Goldberg J."/>
            <person name="Griggs A."/>
            <person name="Gujja S."/>
            <person name="Hansen M."/>
            <person name="Howarth C."/>
            <person name="Imamovic A."/>
            <person name="Ireland A."/>
            <person name="Larimer J."/>
            <person name="McCowan C."/>
            <person name="Murphy C."/>
            <person name="Pearson M."/>
            <person name="Poon T.W."/>
            <person name="Priest M."/>
            <person name="Roberts A."/>
            <person name="Saif S."/>
            <person name="Shea T."/>
            <person name="Sykes S."/>
            <person name="Wortman J."/>
            <person name="Nusbaum C."/>
            <person name="Birren B."/>
        </authorList>
    </citation>
    <scope>NUCLEOTIDE SEQUENCE</scope>
    <source>
        <strain evidence="2">HDV247</strain>
    </source>
</reference>